<keyword evidence="4 8" id="KW-0812">Transmembrane</keyword>
<dbReference type="PANTHER" id="PTHR43029">
    <property type="entry name" value="AMMONIUM TRANSPORTER MEP2"/>
    <property type="match status" value="1"/>
</dbReference>
<comment type="similarity">
    <text evidence="2 8">Belongs to the ammonia transporter channel (TC 1.A.11.2) family.</text>
</comment>
<dbReference type="InterPro" id="IPR024041">
    <property type="entry name" value="NH4_transpt_AmtB-like_dom"/>
</dbReference>
<evidence type="ECO:0000256" key="7">
    <source>
        <dbReference type="ARBA" id="ARBA00023177"/>
    </source>
</evidence>
<keyword evidence="6 8" id="KW-0472">Membrane</keyword>
<feature type="transmembrane region" description="Helical" evidence="8">
    <location>
        <begin position="356"/>
        <end position="374"/>
    </location>
</feature>
<proteinExistence type="inferred from homology"/>
<feature type="domain" description="Ammonium transporter AmtB-like" evidence="10">
    <location>
        <begin position="85"/>
        <end position="518"/>
    </location>
</feature>
<feature type="transmembrane region" description="Helical" evidence="8">
    <location>
        <begin position="259"/>
        <end position="282"/>
    </location>
</feature>
<sequence>MLMNFFGKKRLAGLMLAAAMAGAPLASTAFAQEAAPAAAAPAAAEAAAPAPEAAPAAPAAAEAAPAEAPAAEAPAPVPDKGDVSWMLVSTILVLLMILPGLALFYGGLVRQKNMLSMLMQVSTVTVIGMMAWLVYGYSLAFTDGGGLDKFVGGFGRLFLKDVTPASNVATFSTGVVIPELAFIAFQMTFACITAALVLGGVAERMKFAAVVIFAILWPILSYYPMAHMVWWWAGPDSVAANPTAPIQSGLLWSFGALDFAGGTVVHINAGIAALVGALILGARKGYRTEPMPPHSLTLTLVGAGLLWVGWFGFNAGSNLEANGYAALAVVNTLIATAAAGFSWTMTEWVTRKKASMLGLASGLIAGLVAVTPAAGFAGPVGAMILGLIVSPICVIFCSTIKNALKYDDSLDAFGIHAVGGIVGALATGLLVNPEWGGAGVVDYTTCAADGDISTCDTAAYVMGVQLMAQIKAVLVAISWSAVASAIVFYIIKFTVGLRVSPETEEEGIDIVEHGERAYHS</sequence>
<accession>A0A328BRM9</accession>
<feature type="transmembrane region" description="Helical" evidence="8">
    <location>
        <begin position="117"/>
        <end position="137"/>
    </location>
</feature>
<dbReference type="InterPro" id="IPR001905">
    <property type="entry name" value="Ammonium_transpt"/>
</dbReference>
<reference evidence="11 12" key="1">
    <citation type="submission" date="2018-05" db="EMBL/GenBank/DDBJ databases">
        <authorList>
            <person name="Lanie J.A."/>
            <person name="Ng W.-L."/>
            <person name="Kazmierczak K.M."/>
            <person name="Andrzejewski T.M."/>
            <person name="Davidsen T.M."/>
            <person name="Wayne K.J."/>
            <person name="Tettelin H."/>
            <person name="Glass J.I."/>
            <person name="Rusch D."/>
            <person name="Podicherti R."/>
            <person name="Tsui H.-C.T."/>
            <person name="Winkler M.E."/>
        </authorList>
    </citation>
    <scope>NUCLEOTIDE SEQUENCE [LARGE SCALE GENOMIC DNA]</scope>
    <source>
        <strain evidence="11 12">BUT-10</strain>
    </source>
</reference>
<dbReference type="SUPFAM" id="SSF111352">
    <property type="entry name" value="Ammonium transporter"/>
    <property type="match status" value="1"/>
</dbReference>
<keyword evidence="5 8" id="KW-1133">Transmembrane helix</keyword>
<feature type="transmembrane region" description="Helical" evidence="8">
    <location>
        <begin position="325"/>
        <end position="344"/>
    </location>
</feature>
<comment type="caution">
    <text evidence="11">The sequence shown here is derived from an EMBL/GenBank/DDBJ whole genome shotgun (WGS) entry which is preliminary data.</text>
</comment>
<dbReference type="AlphaFoldDB" id="A0A328BRM9"/>
<dbReference type="GO" id="GO:0008519">
    <property type="term" value="F:ammonium channel activity"/>
    <property type="evidence" value="ECO:0007669"/>
    <property type="project" value="InterPro"/>
</dbReference>
<dbReference type="Proteomes" id="UP000249524">
    <property type="component" value="Unassembled WGS sequence"/>
</dbReference>
<feature type="transmembrane region" description="Helical" evidence="8">
    <location>
        <begin position="294"/>
        <end position="313"/>
    </location>
</feature>
<organism evidence="11 12">
    <name type="scientific">Phenylobacterium kunshanense</name>
    <dbReference type="NCBI Taxonomy" id="1445034"/>
    <lineage>
        <taxon>Bacteria</taxon>
        <taxon>Pseudomonadati</taxon>
        <taxon>Pseudomonadota</taxon>
        <taxon>Alphaproteobacteria</taxon>
        <taxon>Caulobacterales</taxon>
        <taxon>Caulobacteraceae</taxon>
        <taxon>Phenylobacterium</taxon>
    </lineage>
</organism>
<dbReference type="PROSITE" id="PS01219">
    <property type="entry name" value="AMMONIUM_TRANSP"/>
    <property type="match status" value="1"/>
</dbReference>
<feature type="transmembrane region" description="Helical" evidence="8">
    <location>
        <begin position="207"/>
        <end position="225"/>
    </location>
</feature>
<evidence type="ECO:0000256" key="4">
    <source>
        <dbReference type="ARBA" id="ARBA00022692"/>
    </source>
</evidence>
<keyword evidence="9" id="KW-0732">Signal</keyword>
<dbReference type="Gene3D" id="1.10.3430.10">
    <property type="entry name" value="Ammonium transporter AmtB like domains"/>
    <property type="match status" value="1"/>
</dbReference>
<evidence type="ECO:0000256" key="3">
    <source>
        <dbReference type="ARBA" id="ARBA00022448"/>
    </source>
</evidence>
<evidence type="ECO:0000256" key="5">
    <source>
        <dbReference type="ARBA" id="ARBA00022989"/>
    </source>
</evidence>
<evidence type="ECO:0000256" key="1">
    <source>
        <dbReference type="ARBA" id="ARBA00004141"/>
    </source>
</evidence>
<name>A0A328BRM9_9CAUL</name>
<dbReference type="GO" id="GO:0005886">
    <property type="term" value="C:plasma membrane"/>
    <property type="evidence" value="ECO:0007669"/>
    <property type="project" value="UniProtKB-SubCell"/>
</dbReference>
<evidence type="ECO:0000256" key="6">
    <source>
        <dbReference type="ARBA" id="ARBA00023136"/>
    </source>
</evidence>
<dbReference type="Pfam" id="PF00909">
    <property type="entry name" value="Ammonium_transp"/>
    <property type="match status" value="1"/>
</dbReference>
<dbReference type="OrthoDB" id="9814202at2"/>
<gene>
    <name evidence="11" type="ORF">DJ019_00295</name>
</gene>
<evidence type="ECO:0000313" key="11">
    <source>
        <dbReference type="EMBL" id="RAK68504.1"/>
    </source>
</evidence>
<comment type="subcellular location">
    <subcellularLocation>
        <location evidence="8">Cell membrane</location>
        <topology evidence="8">Multi-pass membrane protein</topology>
    </subcellularLocation>
    <subcellularLocation>
        <location evidence="1">Membrane</location>
        <topology evidence="1">Multi-pass membrane protein</topology>
    </subcellularLocation>
</comment>
<dbReference type="InterPro" id="IPR029020">
    <property type="entry name" value="Ammonium/urea_transptr"/>
</dbReference>
<feature type="transmembrane region" description="Helical" evidence="8">
    <location>
        <begin position="83"/>
        <end position="105"/>
    </location>
</feature>
<dbReference type="NCBIfam" id="TIGR00836">
    <property type="entry name" value="amt"/>
    <property type="match status" value="1"/>
</dbReference>
<feature type="transmembrane region" description="Helical" evidence="8">
    <location>
        <begin position="412"/>
        <end position="431"/>
    </location>
</feature>
<keyword evidence="12" id="KW-1185">Reference proteome</keyword>
<evidence type="ECO:0000256" key="9">
    <source>
        <dbReference type="SAM" id="SignalP"/>
    </source>
</evidence>
<feature type="transmembrane region" description="Helical" evidence="8">
    <location>
        <begin position="380"/>
        <end position="400"/>
    </location>
</feature>
<feature type="transmembrane region" description="Helical" evidence="8">
    <location>
        <begin position="180"/>
        <end position="200"/>
    </location>
</feature>
<dbReference type="InterPro" id="IPR018047">
    <property type="entry name" value="Ammonium_transpt_CS"/>
</dbReference>
<feature type="transmembrane region" description="Helical" evidence="8">
    <location>
        <begin position="472"/>
        <end position="491"/>
    </location>
</feature>
<feature type="signal peptide" evidence="9">
    <location>
        <begin position="1"/>
        <end position="31"/>
    </location>
</feature>
<dbReference type="EMBL" id="QFYS01000001">
    <property type="protein sequence ID" value="RAK68504.1"/>
    <property type="molecule type" value="Genomic_DNA"/>
</dbReference>
<keyword evidence="3 8" id="KW-0813">Transport</keyword>
<evidence type="ECO:0000256" key="2">
    <source>
        <dbReference type="ARBA" id="ARBA00005887"/>
    </source>
</evidence>
<evidence type="ECO:0000256" key="8">
    <source>
        <dbReference type="RuleBase" id="RU362002"/>
    </source>
</evidence>
<evidence type="ECO:0000313" key="12">
    <source>
        <dbReference type="Proteomes" id="UP000249524"/>
    </source>
</evidence>
<keyword evidence="7 8" id="KW-0924">Ammonia transport</keyword>
<evidence type="ECO:0000259" key="10">
    <source>
        <dbReference type="Pfam" id="PF00909"/>
    </source>
</evidence>
<dbReference type="PANTHER" id="PTHR43029:SF10">
    <property type="entry name" value="AMMONIUM TRANSPORTER MEP2"/>
    <property type="match status" value="1"/>
</dbReference>
<feature type="chain" id="PRO_5016452127" description="Ammonium transporter" evidence="9">
    <location>
        <begin position="32"/>
        <end position="520"/>
    </location>
</feature>
<protein>
    <recommendedName>
        <fullName evidence="8">Ammonium transporter</fullName>
    </recommendedName>
</protein>